<dbReference type="Proteomes" id="UP000823941">
    <property type="component" value="Chromosome 14"/>
</dbReference>
<dbReference type="InterPro" id="IPR028002">
    <property type="entry name" value="Myb_DNA-bind_5"/>
</dbReference>
<keyword evidence="3" id="KW-0805">Transcription regulation</keyword>
<accession>A0ABQ7QI20</accession>
<evidence type="ECO:0000256" key="3">
    <source>
        <dbReference type="ARBA" id="ARBA00023015"/>
    </source>
</evidence>
<name>A0ABQ7QI20_PLUXY</name>
<evidence type="ECO:0000256" key="6">
    <source>
        <dbReference type="SAM" id="MobiDB-lite"/>
    </source>
</evidence>
<feature type="region of interest" description="Disordered" evidence="6">
    <location>
        <begin position="190"/>
        <end position="209"/>
    </location>
</feature>
<evidence type="ECO:0000256" key="5">
    <source>
        <dbReference type="ARBA" id="ARBA00025466"/>
    </source>
</evidence>
<comment type="function">
    <text evidence="5">Involved in transvection phenomena (= synapsis-dependent gene expression), where the synaptic pairing of chromosomes carrying genes with which zeste interacts influences the expression of these genes. Zeste binds to DNA and stimulates transcription from a nearby promoter.</text>
</comment>
<comment type="subunit">
    <text evidence="1">Self-associates forming complexes of several hundred monomers.</text>
</comment>
<organism evidence="8 9">
    <name type="scientific">Plutella xylostella</name>
    <name type="common">Diamondback moth</name>
    <name type="synonym">Plutella maculipennis</name>
    <dbReference type="NCBI Taxonomy" id="51655"/>
    <lineage>
        <taxon>Eukaryota</taxon>
        <taxon>Metazoa</taxon>
        <taxon>Ecdysozoa</taxon>
        <taxon>Arthropoda</taxon>
        <taxon>Hexapoda</taxon>
        <taxon>Insecta</taxon>
        <taxon>Pterygota</taxon>
        <taxon>Neoptera</taxon>
        <taxon>Endopterygota</taxon>
        <taxon>Lepidoptera</taxon>
        <taxon>Glossata</taxon>
        <taxon>Ditrysia</taxon>
        <taxon>Yponomeutoidea</taxon>
        <taxon>Plutellidae</taxon>
        <taxon>Plutella</taxon>
    </lineage>
</organism>
<dbReference type="EMBL" id="JAHIBW010000014">
    <property type="protein sequence ID" value="KAG7304859.1"/>
    <property type="molecule type" value="Genomic_DNA"/>
</dbReference>
<sequence length="221" mass="23606">MSRTSATQFEVIVDFMERNGDLNKPADGPHGRLNAINKWADLTRVLNLDTTGTSKTVDKWKKVWSDLKNNTKRKAAKIHRAAGGTGGGPACRLVLTDLEQRVLALTGSQAATGLLNIEEVGVEIDQLTFNTEATPAPPPAPAAAAPALPPQSPTPFQLDVSQVEDMSEDWDGLRGITPFVDVTVHGVESPTAHSAHVGSPIRPVFGRSPRRPVVGRSPILA</sequence>
<proteinExistence type="predicted"/>
<feature type="non-terminal residue" evidence="8">
    <location>
        <position position="221"/>
    </location>
</feature>
<protein>
    <recommendedName>
        <fullName evidence="2">Regulatory protein zeste</fullName>
    </recommendedName>
</protein>
<feature type="domain" description="Myb/SANT-like DNA-binding" evidence="7">
    <location>
        <begin position="37"/>
        <end position="77"/>
    </location>
</feature>
<feature type="region of interest" description="Disordered" evidence="6">
    <location>
        <begin position="131"/>
        <end position="153"/>
    </location>
</feature>
<keyword evidence="9" id="KW-1185">Reference proteome</keyword>
<reference evidence="8 9" key="1">
    <citation type="submission" date="2021-06" db="EMBL/GenBank/DDBJ databases">
        <title>A haploid diamondback moth (Plutella xylostella L.) genome assembly resolves 31 chromosomes and identifies a diamide resistance mutation.</title>
        <authorList>
            <person name="Ward C.M."/>
            <person name="Perry K.D."/>
            <person name="Baker G."/>
            <person name="Powis K."/>
            <person name="Heckel D.G."/>
            <person name="Baxter S.W."/>
        </authorList>
    </citation>
    <scope>NUCLEOTIDE SEQUENCE [LARGE SCALE GENOMIC DNA]</scope>
    <source>
        <strain evidence="8 9">LV</strain>
        <tissue evidence="8">Single pupa</tissue>
    </source>
</reference>
<evidence type="ECO:0000256" key="2">
    <source>
        <dbReference type="ARBA" id="ARBA00016807"/>
    </source>
</evidence>
<evidence type="ECO:0000313" key="9">
    <source>
        <dbReference type="Proteomes" id="UP000823941"/>
    </source>
</evidence>
<comment type="caution">
    <text evidence="8">The sequence shown here is derived from an EMBL/GenBank/DDBJ whole genome shotgun (WGS) entry which is preliminary data.</text>
</comment>
<evidence type="ECO:0000256" key="4">
    <source>
        <dbReference type="ARBA" id="ARBA00023163"/>
    </source>
</evidence>
<evidence type="ECO:0000256" key="1">
    <source>
        <dbReference type="ARBA" id="ARBA00011764"/>
    </source>
</evidence>
<evidence type="ECO:0000313" key="8">
    <source>
        <dbReference type="EMBL" id="KAG7304859.1"/>
    </source>
</evidence>
<keyword evidence="4" id="KW-0804">Transcription</keyword>
<evidence type="ECO:0000259" key="7">
    <source>
        <dbReference type="Pfam" id="PF13873"/>
    </source>
</evidence>
<dbReference type="Pfam" id="PF13873">
    <property type="entry name" value="Myb_DNA-bind_5"/>
    <property type="match status" value="1"/>
</dbReference>
<dbReference type="PANTHER" id="PTHR23098:SF16">
    <property type="entry name" value="REGULATORY PROTEIN ZESTE"/>
    <property type="match status" value="1"/>
</dbReference>
<dbReference type="PANTHER" id="PTHR23098">
    <property type="entry name" value="AGAP001331-PA-RELATED"/>
    <property type="match status" value="1"/>
</dbReference>
<gene>
    <name evidence="8" type="ORF">JYU34_010251</name>
</gene>
<feature type="compositionally biased region" description="Pro residues" evidence="6">
    <location>
        <begin position="135"/>
        <end position="153"/>
    </location>
</feature>